<evidence type="ECO:0000313" key="2">
    <source>
        <dbReference type="Proteomes" id="UP001433508"/>
    </source>
</evidence>
<reference evidence="2" key="1">
    <citation type="journal article" date="2024" name="Front. Bioeng. Biotechnol.">
        <title>Genome-scale model development and genomic sequencing of the oleaginous clade Lipomyces.</title>
        <authorList>
            <person name="Czajka J.J."/>
            <person name="Han Y."/>
            <person name="Kim J."/>
            <person name="Mondo S.J."/>
            <person name="Hofstad B.A."/>
            <person name="Robles A."/>
            <person name="Haridas S."/>
            <person name="Riley R."/>
            <person name="LaButti K."/>
            <person name="Pangilinan J."/>
            <person name="Andreopoulos W."/>
            <person name="Lipzen A."/>
            <person name="Yan J."/>
            <person name="Wang M."/>
            <person name="Ng V."/>
            <person name="Grigoriev I.V."/>
            <person name="Spatafora J.W."/>
            <person name="Magnuson J.K."/>
            <person name="Baker S.E."/>
            <person name="Pomraning K.R."/>
        </authorList>
    </citation>
    <scope>NUCLEOTIDE SEQUENCE [LARGE SCALE GENOMIC DNA]</scope>
    <source>
        <strain evidence="2">CBS 7786</strain>
    </source>
</reference>
<gene>
    <name evidence="1" type="ORF">V1525DRAFT_410210</name>
</gene>
<organism evidence="1 2">
    <name type="scientific">Lipomyces kononenkoae</name>
    <name type="common">Yeast</name>
    <dbReference type="NCBI Taxonomy" id="34357"/>
    <lineage>
        <taxon>Eukaryota</taxon>
        <taxon>Fungi</taxon>
        <taxon>Dikarya</taxon>
        <taxon>Ascomycota</taxon>
        <taxon>Saccharomycotina</taxon>
        <taxon>Lipomycetes</taxon>
        <taxon>Lipomycetales</taxon>
        <taxon>Lipomycetaceae</taxon>
        <taxon>Lipomyces</taxon>
    </lineage>
</organism>
<comment type="caution">
    <text evidence="1">The sequence shown here is derived from an EMBL/GenBank/DDBJ whole genome shotgun (WGS) entry which is preliminary data.</text>
</comment>
<protein>
    <submittedName>
        <fullName evidence="1">Major facilitator superfamily domain-containing protein</fullName>
    </submittedName>
</protein>
<dbReference type="Proteomes" id="UP001433508">
    <property type="component" value="Unassembled WGS sequence"/>
</dbReference>
<sequence length="498" mass="55224">MADPEKVPYPASDNSASAPKSPGAEPVDLNLLAKELDVDPRKLMWKIDVRLVPVLCILYLMAFLDRVNIANAALFSMEKDLDLKIGNRYNTALTIFFVPYIICEVPSNIMMKKLRPHIWLPICMFCFGLITCLQGLVQNYSGLLATRFFLGMAEAGMFPGCFYLIAMWYVRSEAQKRYSFFFSSASLAGAFGGLLASAIGLLDGRRGYHGWRWIFIIEGAATCVIALTFFFLIIDFPEEAKFLTVNERAYVKAKLAADVGDSQQTETTTISDVIEVFKDYKLYLAGLMYFGLIIPAYGYAYFAPTIINQLGYSTIQTQLHSVPPWVAACGASMISSAFSDYFRHRYLFTMGLTTIAIAGFGILLGVHHNVNVQYAALFLIALGLYASMPIVVCWTSTNFGGHTRRAVGTGWQVGFGNIGGIIATFSFLSADAPRFTKGYSIGIAFAVLSMICCTIYLVCTQLENRQRNRGVGIEQWELMADDKKAKAGDKSPYFRYGS</sequence>
<evidence type="ECO:0000313" key="1">
    <source>
        <dbReference type="EMBL" id="KAK9235358.1"/>
    </source>
</evidence>
<dbReference type="EMBL" id="MU971419">
    <property type="protein sequence ID" value="KAK9235358.1"/>
    <property type="molecule type" value="Genomic_DNA"/>
</dbReference>
<accession>A0ACC3SUQ5</accession>
<name>A0ACC3SUQ5_LIPKO</name>
<keyword evidence="2" id="KW-1185">Reference proteome</keyword>
<proteinExistence type="predicted"/>